<sequence>MRSIRARRSRSSSSGVRRATDFFASANAERSAGSRSGAGSQASSTRTP</sequence>
<keyword evidence="3" id="KW-1185">Reference proteome</keyword>
<evidence type="ECO:0000256" key="1">
    <source>
        <dbReference type="SAM" id="MobiDB-lite"/>
    </source>
</evidence>
<evidence type="ECO:0000313" key="3">
    <source>
        <dbReference type="Proteomes" id="UP000589036"/>
    </source>
</evidence>
<gene>
    <name evidence="2" type="ORF">HDA32_003961</name>
</gene>
<name>A0A852TYH2_9ACTN</name>
<dbReference type="RefSeq" id="WP_246335361.1">
    <property type="nucleotide sequence ID" value="NZ_BAAAYY010000010.1"/>
</dbReference>
<feature type="compositionally biased region" description="Basic residues" evidence="1">
    <location>
        <begin position="1"/>
        <end position="10"/>
    </location>
</feature>
<accession>A0A852TYH2</accession>
<proteinExistence type="predicted"/>
<reference evidence="2 3" key="1">
    <citation type="submission" date="2020-07" db="EMBL/GenBank/DDBJ databases">
        <title>Sequencing the genomes of 1000 actinobacteria strains.</title>
        <authorList>
            <person name="Klenk H.-P."/>
        </authorList>
    </citation>
    <scope>NUCLEOTIDE SEQUENCE [LARGE SCALE GENOMIC DNA]</scope>
    <source>
        <strain evidence="2 3">CXB654</strain>
    </source>
</reference>
<dbReference type="AlphaFoldDB" id="A0A852TYH2"/>
<evidence type="ECO:0000313" key="2">
    <source>
        <dbReference type="EMBL" id="NYE48841.1"/>
    </source>
</evidence>
<organism evidence="2 3">
    <name type="scientific">Spinactinospora alkalitolerans</name>
    <dbReference type="NCBI Taxonomy" id="687207"/>
    <lineage>
        <taxon>Bacteria</taxon>
        <taxon>Bacillati</taxon>
        <taxon>Actinomycetota</taxon>
        <taxon>Actinomycetes</taxon>
        <taxon>Streptosporangiales</taxon>
        <taxon>Nocardiopsidaceae</taxon>
        <taxon>Spinactinospora</taxon>
    </lineage>
</organism>
<feature type="compositionally biased region" description="Low complexity" evidence="1">
    <location>
        <begin position="24"/>
        <end position="48"/>
    </location>
</feature>
<protein>
    <submittedName>
        <fullName evidence="2">Uncharacterized protein</fullName>
    </submittedName>
</protein>
<dbReference type="Proteomes" id="UP000589036">
    <property type="component" value="Unassembled WGS sequence"/>
</dbReference>
<dbReference type="EMBL" id="JACCCC010000001">
    <property type="protein sequence ID" value="NYE48841.1"/>
    <property type="molecule type" value="Genomic_DNA"/>
</dbReference>
<feature type="region of interest" description="Disordered" evidence="1">
    <location>
        <begin position="1"/>
        <end position="48"/>
    </location>
</feature>
<comment type="caution">
    <text evidence="2">The sequence shown here is derived from an EMBL/GenBank/DDBJ whole genome shotgun (WGS) entry which is preliminary data.</text>
</comment>